<keyword evidence="8" id="KW-0411">Iron-sulfur</keyword>
<evidence type="ECO:0000256" key="2">
    <source>
        <dbReference type="ARBA" id="ARBA00008636"/>
    </source>
</evidence>
<evidence type="ECO:0000256" key="4">
    <source>
        <dbReference type="ARBA" id="ARBA00022432"/>
    </source>
</evidence>
<dbReference type="InterPro" id="IPR005131">
    <property type="entry name" value="Ser_deHydtase_bsu"/>
</dbReference>
<evidence type="ECO:0000259" key="11">
    <source>
        <dbReference type="Pfam" id="PF03315"/>
    </source>
</evidence>
<evidence type="ECO:0000313" key="13">
    <source>
        <dbReference type="Proteomes" id="UP000760545"/>
    </source>
</evidence>
<comment type="catalytic activity">
    <reaction evidence="10">
        <text>L-serine = pyruvate + NH4(+)</text>
        <dbReference type="Rhea" id="RHEA:19169"/>
        <dbReference type="ChEBI" id="CHEBI:15361"/>
        <dbReference type="ChEBI" id="CHEBI:28938"/>
        <dbReference type="ChEBI" id="CHEBI:33384"/>
        <dbReference type="EC" id="4.3.1.17"/>
    </reaction>
</comment>
<protein>
    <recommendedName>
        <fullName evidence="3">L-serine ammonia-lyase</fullName>
        <ecNumber evidence="3">4.3.1.17</ecNumber>
    </recommendedName>
</protein>
<dbReference type="EMBL" id="JAAVJS010000743">
    <property type="protein sequence ID" value="NJX17527.1"/>
    <property type="molecule type" value="Genomic_DNA"/>
</dbReference>
<reference evidence="12 13" key="1">
    <citation type="submission" date="2020-03" db="EMBL/GenBank/DDBJ databases">
        <title>Tamlana sp. nov, isolated from XXX.</title>
        <authorList>
            <person name="Cao W.R."/>
        </authorList>
    </citation>
    <scope>NUCLEOTIDE SEQUENCE [LARGE SCALE GENOMIC DNA]</scope>
    <source>
        <strain evidence="12 13">HST1-43</strain>
    </source>
</reference>
<dbReference type="InterPro" id="IPR029009">
    <property type="entry name" value="ASB_dom_sf"/>
</dbReference>
<keyword evidence="13" id="KW-1185">Reference proteome</keyword>
<keyword evidence="6" id="KW-0479">Metal-binding</keyword>
<evidence type="ECO:0000313" key="12">
    <source>
        <dbReference type="EMBL" id="NJX17527.1"/>
    </source>
</evidence>
<dbReference type="Gene3D" id="3.30.1330.90">
    <property type="entry name" value="D-3-phosphoglycerate dehydrogenase, domain 3"/>
    <property type="match status" value="1"/>
</dbReference>
<dbReference type="EC" id="4.3.1.17" evidence="3"/>
<keyword evidence="9" id="KW-0456">Lyase</keyword>
<evidence type="ECO:0000256" key="9">
    <source>
        <dbReference type="ARBA" id="ARBA00023239"/>
    </source>
</evidence>
<evidence type="ECO:0000256" key="6">
    <source>
        <dbReference type="ARBA" id="ARBA00022723"/>
    </source>
</evidence>
<comment type="cofactor">
    <cofactor evidence="1">
        <name>[4Fe-4S] cluster</name>
        <dbReference type="ChEBI" id="CHEBI:49883"/>
    </cofactor>
</comment>
<dbReference type="PANTHER" id="PTHR30182:SF1">
    <property type="entry name" value="L-SERINE DEHYDRATASE 1"/>
    <property type="match status" value="1"/>
</dbReference>
<name>A0ABX1DJ05_9FLAO</name>
<feature type="domain" description="Serine dehydratase beta chain" evidence="11">
    <location>
        <begin position="2"/>
        <end position="68"/>
    </location>
</feature>
<comment type="caution">
    <text evidence="12">The sequence shown here is derived from an EMBL/GenBank/DDBJ whole genome shotgun (WGS) entry which is preliminary data.</text>
</comment>
<accession>A0ABX1DJ05</accession>
<evidence type="ECO:0000256" key="7">
    <source>
        <dbReference type="ARBA" id="ARBA00023004"/>
    </source>
</evidence>
<evidence type="ECO:0000256" key="5">
    <source>
        <dbReference type="ARBA" id="ARBA00022485"/>
    </source>
</evidence>
<feature type="non-terminal residue" evidence="12">
    <location>
        <position position="101"/>
    </location>
</feature>
<sequence>INNIKTFNRLNLNGERSIDFILENDIVFNKKFLPFHPNGMKFTALLSSGKTTSSTFYSIGGGFVVKEERKNAKKQLKKFKEFPFPIVKGTDLSAFCKQENK</sequence>
<dbReference type="Proteomes" id="UP000760545">
    <property type="component" value="Unassembled WGS sequence"/>
</dbReference>
<evidence type="ECO:0000256" key="1">
    <source>
        <dbReference type="ARBA" id="ARBA00001966"/>
    </source>
</evidence>
<organism evidence="12 13">
    <name type="scientific">Tamlana crocina</name>
    <dbReference type="NCBI Taxonomy" id="393006"/>
    <lineage>
        <taxon>Bacteria</taxon>
        <taxon>Pseudomonadati</taxon>
        <taxon>Bacteroidota</taxon>
        <taxon>Flavobacteriia</taxon>
        <taxon>Flavobacteriales</taxon>
        <taxon>Flavobacteriaceae</taxon>
        <taxon>Tamlana</taxon>
    </lineage>
</organism>
<keyword evidence="5" id="KW-0004">4Fe-4S</keyword>
<proteinExistence type="inferred from homology"/>
<dbReference type="Pfam" id="PF03315">
    <property type="entry name" value="SDH_beta"/>
    <property type="match status" value="1"/>
</dbReference>
<gene>
    <name evidence="12" type="ORF">HC176_18820</name>
</gene>
<evidence type="ECO:0000256" key="8">
    <source>
        <dbReference type="ARBA" id="ARBA00023014"/>
    </source>
</evidence>
<keyword evidence="4" id="KW-0312">Gluconeogenesis</keyword>
<comment type="similarity">
    <text evidence="2">Belongs to the iron-sulfur dependent L-serine dehydratase family.</text>
</comment>
<dbReference type="SUPFAM" id="SSF143548">
    <property type="entry name" value="Serine metabolism enzymes domain"/>
    <property type="match status" value="1"/>
</dbReference>
<evidence type="ECO:0000256" key="3">
    <source>
        <dbReference type="ARBA" id="ARBA00012093"/>
    </source>
</evidence>
<keyword evidence="7" id="KW-0408">Iron</keyword>
<dbReference type="InterPro" id="IPR051318">
    <property type="entry name" value="Fe-S_L-Ser"/>
</dbReference>
<evidence type="ECO:0000256" key="10">
    <source>
        <dbReference type="ARBA" id="ARBA00049406"/>
    </source>
</evidence>
<feature type="non-terminal residue" evidence="12">
    <location>
        <position position="1"/>
    </location>
</feature>
<dbReference type="PANTHER" id="PTHR30182">
    <property type="entry name" value="L-SERINE DEHYDRATASE"/>
    <property type="match status" value="1"/>
</dbReference>